<dbReference type="OrthoDB" id="3357341at2759"/>
<feature type="compositionally biased region" description="Basic and acidic residues" evidence="1">
    <location>
        <begin position="474"/>
        <end position="486"/>
    </location>
</feature>
<protein>
    <submittedName>
        <fullName evidence="2">Uncharacterized protein</fullName>
    </submittedName>
</protein>
<reference evidence="2 3" key="1">
    <citation type="submission" date="2016-07" db="EMBL/GenBank/DDBJ databases">
        <title>Pervasive Adenine N6-methylation of Active Genes in Fungi.</title>
        <authorList>
            <consortium name="DOE Joint Genome Institute"/>
            <person name="Mondo S.J."/>
            <person name="Dannebaum R.O."/>
            <person name="Kuo R.C."/>
            <person name="Labutti K."/>
            <person name="Haridas S."/>
            <person name="Kuo A."/>
            <person name="Salamov A."/>
            <person name="Ahrendt S.R."/>
            <person name="Lipzen A."/>
            <person name="Sullivan W."/>
            <person name="Andreopoulos W.B."/>
            <person name="Clum A."/>
            <person name="Lindquist E."/>
            <person name="Daum C."/>
            <person name="Ramamoorthy G.K."/>
            <person name="Gryganskyi A."/>
            <person name="Culley D."/>
            <person name="Magnuson J.K."/>
            <person name="James T.Y."/>
            <person name="O'Malley M.A."/>
            <person name="Stajich J.E."/>
            <person name="Spatafora J.W."/>
            <person name="Visel A."/>
            <person name="Grigoriev I.V."/>
        </authorList>
    </citation>
    <scope>NUCLEOTIDE SEQUENCE [LARGE SCALE GENOMIC DNA]</scope>
    <source>
        <strain evidence="2 3">CBS 129021</strain>
    </source>
</reference>
<feature type="compositionally biased region" description="Basic and acidic residues" evidence="1">
    <location>
        <begin position="360"/>
        <end position="388"/>
    </location>
</feature>
<dbReference type="GeneID" id="63778404"/>
<keyword evidence="3" id="KW-1185">Reference proteome</keyword>
<comment type="caution">
    <text evidence="2">The sequence shown here is derived from an EMBL/GenBank/DDBJ whole genome shotgun (WGS) entry which is preliminary data.</text>
</comment>
<feature type="compositionally biased region" description="Basic residues" evidence="1">
    <location>
        <begin position="487"/>
        <end position="496"/>
    </location>
</feature>
<gene>
    <name evidence="2" type="ORF">BCR38DRAFT_458629</name>
</gene>
<feature type="region of interest" description="Disordered" evidence="1">
    <location>
        <begin position="360"/>
        <end position="496"/>
    </location>
</feature>
<feature type="region of interest" description="Disordered" evidence="1">
    <location>
        <begin position="307"/>
        <end position="326"/>
    </location>
</feature>
<evidence type="ECO:0000313" key="3">
    <source>
        <dbReference type="Proteomes" id="UP000193689"/>
    </source>
</evidence>
<name>A0A1Y2DY15_9PEZI</name>
<feature type="region of interest" description="Disordered" evidence="1">
    <location>
        <begin position="249"/>
        <end position="280"/>
    </location>
</feature>
<dbReference type="InParanoid" id="A0A1Y2DY15"/>
<dbReference type="EMBL" id="MCFJ01000008">
    <property type="protein sequence ID" value="ORY63525.1"/>
    <property type="molecule type" value="Genomic_DNA"/>
</dbReference>
<feature type="compositionally biased region" description="Polar residues" evidence="1">
    <location>
        <begin position="265"/>
        <end position="280"/>
    </location>
</feature>
<organism evidence="2 3">
    <name type="scientific">Pseudomassariella vexata</name>
    <dbReference type="NCBI Taxonomy" id="1141098"/>
    <lineage>
        <taxon>Eukaryota</taxon>
        <taxon>Fungi</taxon>
        <taxon>Dikarya</taxon>
        <taxon>Ascomycota</taxon>
        <taxon>Pezizomycotina</taxon>
        <taxon>Sordariomycetes</taxon>
        <taxon>Xylariomycetidae</taxon>
        <taxon>Amphisphaeriales</taxon>
        <taxon>Pseudomassariaceae</taxon>
        <taxon>Pseudomassariella</taxon>
    </lineage>
</organism>
<dbReference type="STRING" id="1141098.A0A1Y2DY15"/>
<evidence type="ECO:0000256" key="1">
    <source>
        <dbReference type="SAM" id="MobiDB-lite"/>
    </source>
</evidence>
<proteinExistence type="predicted"/>
<dbReference type="AlphaFoldDB" id="A0A1Y2DY15"/>
<feature type="compositionally biased region" description="Polar residues" evidence="1">
    <location>
        <begin position="457"/>
        <end position="468"/>
    </location>
</feature>
<accession>A0A1Y2DY15</accession>
<dbReference type="Proteomes" id="UP000193689">
    <property type="component" value="Unassembled WGS sequence"/>
</dbReference>
<evidence type="ECO:0000313" key="2">
    <source>
        <dbReference type="EMBL" id="ORY63525.1"/>
    </source>
</evidence>
<sequence length="496" mass="55777">MLDENLPTFFNKHSPDNPLTSVVYFTQNGSEPAPEYSFRRPNPSLPQSKNKFAVALADAFSQDVIFAEVLVEPEWQQPTLSAAEIRAQNGVPPPPVPMIPEHFIIQLYNPDQQISVRGEKSTWTGKESWEFEMPQQSFRMPSASKLDQQQSDPVVSELTPKILFRWKRDSKFSKDVTCYMCGKSLGGKRSKEPDITVAMYKQGREPALTVYEPNLQRVEVEDRKGLEVVLLLGAEVIRDVYLFPNRDSFNINGTVPPNKRKNSRPIPTSSSPKLQVKPQSTATAGYAMSGGLSMMNGVNNVQPQQQQTTASPVMRQLPTPPSDARAQWEVDTETKRLQAMVAQEEREREQRDQAEAKRIKKMLDDEEKERKRRDAEVAKETERLRKEFGMQGQEYTKPNLPPRPEPNGRGPQLQPAGMFNGMQHPPPRPMSAEPPSHPGALGGWFSRPGVGPGFLMPSNSIPAMQPQAQPHHGSGRETRHSAEGGKKMPKKRSMFF</sequence>
<dbReference type="RefSeq" id="XP_040715182.1">
    <property type="nucleotide sequence ID" value="XM_040862192.1"/>
</dbReference>